<keyword evidence="1" id="KW-0347">Helicase</keyword>
<keyword evidence="1" id="KW-0378">Hydrolase</keyword>
<name>A0A730K6C0_SALHO</name>
<dbReference type="GO" id="GO:0004386">
    <property type="term" value="F:helicase activity"/>
    <property type="evidence" value="ECO:0007669"/>
    <property type="project" value="UniProtKB-KW"/>
</dbReference>
<accession>A0A730K6C0</accession>
<feature type="non-terminal residue" evidence="1">
    <location>
        <position position="1"/>
    </location>
</feature>
<keyword evidence="1" id="KW-0067">ATP-binding</keyword>
<keyword evidence="1" id="KW-0547">Nucleotide-binding</keyword>
<protein>
    <submittedName>
        <fullName evidence="1">Helicase</fullName>
    </submittedName>
</protein>
<evidence type="ECO:0000313" key="1">
    <source>
        <dbReference type="EMBL" id="HAE3864542.1"/>
    </source>
</evidence>
<organism evidence="1">
    <name type="scientific">Salmonella enterica subsp. houtenae serovar Houten</name>
    <dbReference type="NCBI Taxonomy" id="58100"/>
    <lineage>
        <taxon>Bacteria</taxon>
        <taxon>Pseudomonadati</taxon>
        <taxon>Pseudomonadota</taxon>
        <taxon>Gammaproteobacteria</taxon>
        <taxon>Enterobacterales</taxon>
        <taxon>Enterobacteriaceae</taxon>
        <taxon>Salmonella</taxon>
    </lineage>
</organism>
<reference evidence="1" key="1">
    <citation type="journal article" date="2018" name="Genome Biol.">
        <title>SKESA: strategic k-mer extension for scrupulous assemblies.</title>
        <authorList>
            <person name="Souvorov A."/>
            <person name="Agarwala R."/>
            <person name="Lipman D.J."/>
        </authorList>
    </citation>
    <scope>NUCLEOTIDE SEQUENCE</scope>
    <source>
        <strain evidence="1">138-86</strain>
    </source>
</reference>
<dbReference type="AlphaFoldDB" id="A0A730K6C0"/>
<gene>
    <name evidence="1" type="ORF">GND52_004588</name>
</gene>
<proteinExistence type="predicted"/>
<comment type="caution">
    <text evidence="1">The sequence shown here is derived from an EMBL/GenBank/DDBJ whole genome shotgun (WGS) entry which is preliminary data.</text>
</comment>
<dbReference type="EMBL" id="DAARTJ010000113">
    <property type="protein sequence ID" value="HAE3864542.1"/>
    <property type="molecule type" value="Genomic_DNA"/>
</dbReference>
<reference evidence="1" key="2">
    <citation type="submission" date="2018-07" db="EMBL/GenBank/DDBJ databases">
        <authorList>
            <consortium name="NCBI Pathogen Detection Project"/>
        </authorList>
    </citation>
    <scope>NUCLEOTIDE SEQUENCE</scope>
    <source>
        <strain evidence="1">138-86</strain>
    </source>
</reference>
<sequence>RLCVDAGWLKPGEDGRTQNSIRLPEIGLKRVYQFNTQVLGSAEPE</sequence>